<dbReference type="InterPro" id="IPR053197">
    <property type="entry name" value="F-box_SCFL_complex_component"/>
</dbReference>
<sequence>MKEKYQNYQKQIFVTKHDQNIEEDRISNLPDAVLQHILGSIELKQAVQTSILSKRWKNLWSSLPDLDFDFKRFAGLNDVDLLWPHQNRRFMPRFTDYVSHFLSHRDDASSIRKF</sequence>
<dbReference type="SUPFAM" id="SSF81383">
    <property type="entry name" value="F-box domain"/>
    <property type="match status" value="1"/>
</dbReference>
<reference evidence="2" key="1">
    <citation type="submission" date="2019-10" db="EMBL/GenBank/DDBJ databases">
        <authorList>
            <person name="Zhang R."/>
            <person name="Pan Y."/>
            <person name="Wang J."/>
            <person name="Ma R."/>
            <person name="Yu S."/>
        </authorList>
    </citation>
    <scope>NUCLEOTIDE SEQUENCE</scope>
    <source>
        <strain evidence="2">LA-IB0</strain>
        <tissue evidence="2">Leaf</tissue>
    </source>
</reference>
<dbReference type="PANTHER" id="PTHR34223">
    <property type="entry name" value="OS11G0201299 PROTEIN"/>
    <property type="match status" value="1"/>
</dbReference>
<dbReference type="InterPro" id="IPR036047">
    <property type="entry name" value="F-box-like_dom_sf"/>
</dbReference>
<dbReference type="PANTHER" id="PTHR34223:SF51">
    <property type="entry name" value="OS06G0556300 PROTEIN"/>
    <property type="match status" value="1"/>
</dbReference>
<evidence type="ECO:0000313" key="3">
    <source>
        <dbReference type="Proteomes" id="UP000826271"/>
    </source>
</evidence>
<gene>
    <name evidence="2" type="ORF">BUALT_Bualt08G0123300</name>
</gene>
<comment type="caution">
    <text evidence="2">The sequence shown here is derived from an EMBL/GenBank/DDBJ whole genome shotgun (WGS) entry which is preliminary data.</text>
</comment>
<dbReference type="PROSITE" id="PS50181">
    <property type="entry name" value="FBOX"/>
    <property type="match status" value="1"/>
</dbReference>
<evidence type="ECO:0000259" key="1">
    <source>
        <dbReference type="PROSITE" id="PS50181"/>
    </source>
</evidence>
<proteinExistence type="predicted"/>
<dbReference type="AlphaFoldDB" id="A0AAV6XE28"/>
<dbReference type="Proteomes" id="UP000826271">
    <property type="component" value="Unassembled WGS sequence"/>
</dbReference>
<dbReference type="InterPro" id="IPR053781">
    <property type="entry name" value="F-box_AtFBL13-like"/>
</dbReference>
<dbReference type="InterPro" id="IPR001810">
    <property type="entry name" value="F-box_dom"/>
</dbReference>
<dbReference type="EMBL" id="WHWC01000008">
    <property type="protein sequence ID" value="KAG8378302.1"/>
    <property type="molecule type" value="Genomic_DNA"/>
</dbReference>
<dbReference type="Gene3D" id="1.20.1280.50">
    <property type="match status" value="1"/>
</dbReference>
<accession>A0AAV6XE28</accession>
<feature type="domain" description="F-box" evidence="1">
    <location>
        <begin position="23"/>
        <end position="73"/>
    </location>
</feature>
<organism evidence="2 3">
    <name type="scientific">Buddleja alternifolia</name>
    <dbReference type="NCBI Taxonomy" id="168488"/>
    <lineage>
        <taxon>Eukaryota</taxon>
        <taxon>Viridiplantae</taxon>
        <taxon>Streptophyta</taxon>
        <taxon>Embryophyta</taxon>
        <taxon>Tracheophyta</taxon>
        <taxon>Spermatophyta</taxon>
        <taxon>Magnoliopsida</taxon>
        <taxon>eudicotyledons</taxon>
        <taxon>Gunneridae</taxon>
        <taxon>Pentapetalae</taxon>
        <taxon>asterids</taxon>
        <taxon>lamiids</taxon>
        <taxon>Lamiales</taxon>
        <taxon>Scrophulariaceae</taxon>
        <taxon>Buddlejeae</taxon>
        <taxon>Buddleja</taxon>
    </lineage>
</organism>
<name>A0AAV6XE28_9LAMI</name>
<dbReference type="CDD" id="cd22160">
    <property type="entry name" value="F-box_AtFBL13-like"/>
    <property type="match status" value="1"/>
</dbReference>
<dbReference type="Pfam" id="PF00646">
    <property type="entry name" value="F-box"/>
    <property type="match status" value="1"/>
</dbReference>
<protein>
    <recommendedName>
        <fullName evidence="1">F-box domain-containing protein</fullName>
    </recommendedName>
</protein>
<keyword evidence="3" id="KW-1185">Reference proteome</keyword>
<evidence type="ECO:0000313" key="2">
    <source>
        <dbReference type="EMBL" id="KAG8378302.1"/>
    </source>
</evidence>